<dbReference type="OrthoDB" id="9146465at2"/>
<dbReference type="PROSITE" id="PS51257">
    <property type="entry name" value="PROKAR_LIPOPROTEIN"/>
    <property type="match status" value="1"/>
</dbReference>
<evidence type="ECO:0000256" key="1">
    <source>
        <dbReference type="ARBA" id="ARBA00022723"/>
    </source>
</evidence>
<feature type="chain" id="PRO_5015755350" evidence="4">
    <location>
        <begin position="24"/>
        <end position="730"/>
    </location>
</feature>
<dbReference type="NCBIfam" id="TIGR03507">
    <property type="entry name" value="decahem_SO1788"/>
    <property type="match status" value="1"/>
</dbReference>
<organism evidence="6 7">
    <name type="scientific">Photobacterium lutimaris</name>
    <dbReference type="NCBI Taxonomy" id="388278"/>
    <lineage>
        <taxon>Bacteria</taxon>
        <taxon>Pseudomonadati</taxon>
        <taxon>Pseudomonadota</taxon>
        <taxon>Gammaproteobacteria</taxon>
        <taxon>Vibrionales</taxon>
        <taxon>Vibrionaceae</taxon>
        <taxon>Photobacterium</taxon>
    </lineage>
</organism>
<keyword evidence="3" id="KW-0349">Heme</keyword>
<dbReference type="AlphaFoldDB" id="A0A2T3IZ55"/>
<keyword evidence="4" id="KW-0732">Signal</keyword>
<dbReference type="EMBL" id="PYMH01000004">
    <property type="protein sequence ID" value="PSU33951.1"/>
    <property type="molecule type" value="Genomic_DNA"/>
</dbReference>
<dbReference type="InterPro" id="IPR009056">
    <property type="entry name" value="Cyt_c-like_dom"/>
</dbReference>
<accession>A0A2T3IZ55</accession>
<dbReference type="InterPro" id="IPR036280">
    <property type="entry name" value="Multihaem_cyt_sf"/>
</dbReference>
<evidence type="ECO:0000259" key="5">
    <source>
        <dbReference type="PROSITE" id="PS51007"/>
    </source>
</evidence>
<dbReference type="Pfam" id="PF22113">
    <property type="entry name" value="Mtrc-MtrF_II-IV_dom"/>
    <property type="match status" value="2"/>
</dbReference>
<reference evidence="6 7" key="1">
    <citation type="submission" date="2018-03" db="EMBL/GenBank/DDBJ databases">
        <title>Whole genome sequencing of Histamine producing bacteria.</title>
        <authorList>
            <person name="Butler K."/>
        </authorList>
    </citation>
    <scope>NUCLEOTIDE SEQUENCE [LARGE SCALE GENOMIC DNA]</scope>
    <source>
        <strain evidence="6 7">JCM 13586</strain>
    </source>
</reference>
<feature type="signal peptide" evidence="4">
    <location>
        <begin position="1"/>
        <end position="23"/>
    </location>
</feature>
<feature type="domain" description="Cytochrome c" evidence="5">
    <location>
        <begin position="606"/>
        <end position="730"/>
    </location>
</feature>
<gene>
    <name evidence="6" type="ORF">C9I99_11335</name>
</gene>
<keyword evidence="1 3" id="KW-0479">Metal-binding</keyword>
<dbReference type="Gene3D" id="1.10.1130.10">
    <property type="entry name" value="Flavocytochrome C3, Chain A"/>
    <property type="match status" value="1"/>
</dbReference>
<keyword evidence="7" id="KW-1185">Reference proteome</keyword>
<keyword evidence="2 3" id="KW-0408">Iron</keyword>
<dbReference type="InterPro" id="IPR054337">
    <property type="entry name" value="Mtrc-MtrF-like_dom_II/IV"/>
</dbReference>
<dbReference type="SUPFAM" id="SSF48695">
    <property type="entry name" value="Multiheme cytochromes"/>
    <property type="match status" value="1"/>
</dbReference>
<evidence type="ECO:0000256" key="4">
    <source>
        <dbReference type="SAM" id="SignalP"/>
    </source>
</evidence>
<sequence length="730" mass="79702">MKILKAVWVVLLCGLLAACNTDKKDQNTPPPIQGDFTVNVSTPKLKTLETGETKLVVDFTVYDGFGQPYQFDLNKDFRIAVLKAMPQRSSSGRDGNSYWKSFHHSSSSNSKAGMEKVTDGVLEEKDDGYSYTFAIPDILKVVEPHLDDRVEGSEFIPWDADKLHRIVMAYGEQGDGFTHVHEWVPDPSAAVETVSRNIIEYENCESCHMGEPLYHSSGYRAIDNNFAVCAACHNDSNPGAAPSRRPLSAIVHQKHGNIFEVDRDKEPVVDEEGNPVVVGSPFPQDARNCTTCHNEVSEKTPDANNWFEHPSQQTCETCHLYRDTSLEGSQSGSSAHPGRLGTDWSKSGCTSCHKPYENDGSDAARSARSVHLGRLDNLEMARDLVDVSIDEASFSASTYHVRARVMLDGRGIEAMSELTPFIKTGKAYLLINWDNGQGAEIGYSSPLNFVAPNTINLAGNACEAQGDGWFSCSKTFGEDDKQPEAGSILTVSVAEMPLCADRRSGELMECASFTDFENINNRGLIAANTTTASFDQSGFNDNHQFVFGAEKELCSTCHEGFTIHLENHAATELYQCASCHNAERVSWYDGIPGDLKYHVHSFHAFGSKREGGSDFPGALNNCESCHTAEQYHLPNQQNARPSAINAGGEAKYFSPALVTCGSCHLESALGKVNTSTPALGDKAISHMLRNGAVFAADTPEEATGTEQCASCHGVGQEAGVDRVHNIYDYR</sequence>
<dbReference type="InterPro" id="IPR020014">
    <property type="entry name" value="Decahaem_cyt-c_OmcA/MtrC"/>
</dbReference>
<dbReference type="GO" id="GO:0020037">
    <property type="term" value="F:heme binding"/>
    <property type="evidence" value="ECO:0007669"/>
    <property type="project" value="InterPro"/>
</dbReference>
<proteinExistence type="predicted"/>
<evidence type="ECO:0000256" key="2">
    <source>
        <dbReference type="ARBA" id="ARBA00023004"/>
    </source>
</evidence>
<dbReference type="RefSeq" id="WP_107348998.1">
    <property type="nucleotide sequence ID" value="NZ_PYMH01000004.1"/>
</dbReference>
<evidence type="ECO:0000313" key="6">
    <source>
        <dbReference type="EMBL" id="PSU33951.1"/>
    </source>
</evidence>
<evidence type="ECO:0000313" key="7">
    <source>
        <dbReference type="Proteomes" id="UP000241222"/>
    </source>
</evidence>
<evidence type="ECO:0000256" key="3">
    <source>
        <dbReference type="PROSITE-ProRule" id="PRU00433"/>
    </source>
</evidence>
<name>A0A2T3IZ55_9GAMM</name>
<dbReference type="GO" id="GO:0046872">
    <property type="term" value="F:metal ion binding"/>
    <property type="evidence" value="ECO:0007669"/>
    <property type="project" value="UniProtKB-KW"/>
</dbReference>
<dbReference type="GO" id="GO:0009055">
    <property type="term" value="F:electron transfer activity"/>
    <property type="evidence" value="ECO:0007669"/>
    <property type="project" value="InterPro"/>
</dbReference>
<comment type="caution">
    <text evidence="6">The sequence shown here is derived from an EMBL/GenBank/DDBJ whole genome shotgun (WGS) entry which is preliminary data.</text>
</comment>
<dbReference type="Proteomes" id="UP000241222">
    <property type="component" value="Unassembled WGS sequence"/>
</dbReference>
<dbReference type="PROSITE" id="PS51007">
    <property type="entry name" value="CYTC"/>
    <property type="match status" value="1"/>
</dbReference>
<protein>
    <submittedName>
        <fullName evidence="6">Cytochrome C</fullName>
    </submittedName>
</protein>